<organism evidence="3 4">
    <name type="scientific">Lacipirellula limnantheis</name>
    <dbReference type="NCBI Taxonomy" id="2528024"/>
    <lineage>
        <taxon>Bacteria</taxon>
        <taxon>Pseudomonadati</taxon>
        <taxon>Planctomycetota</taxon>
        <taxon>Planctomycetia</taxon>
        <taxon>Pirellulales</taxon>
        <taxon>Lacipirellulaceae</taxon>
        <taxon>Lacipirellula</taxon>
    </lineage>
</organism>
<dbReference type="KEGG" id="llh:I41_55900"/>
<dbReference type="GO" id="GO:0004672">
    <property type="term" value="F:protein kinase activity"/>
    <property type="evidence" value="ECO:0007669"/>
    <property type="project" value="UniProtKB-ARBA"/>
</dbReference>
<keyword evidence="4" id="KW-1185">Reference proteome</keyword>
<dbReference type="AlphaFoldDB" id="A0A517U6X9"/>
<name>A0A517U6X9_9BACT</name>
<evidence type="ECO:0000313" key="3">
    <source>
        <dbReference type="EMBL" id="QDT76340.1"/>
    </source>
</evidence>
<dbReference type="Pfam" id="PF01627">
    <property type="entry name" value="Hpt"/>
    <property type="match status" value="1"/>
</dbReference>
<dbReference type="InterPro" id="IPR008207">
    <property type="entry name" value="Sig_transdc_His_kin_Hpt_dom"/>
</dbReference>
<evidence type="ECO:0000259" key="2">
    <source>
        <dbReference type="PROSITE" id="PS50894"/>
    </source>
</evidence>
<dbReference type="CDD" id="cd00088">
    <property type="entry name" value="HPT"/>
    <property type="match status" value="1"/>
</dbReference>
<evidence type="ECO:0000256" key="1">
    <source>
        <dbReference type="PROSITE-ProRule" id="PRU00110"/>
    </source>
</evidence>
<gene>
    <name evidence="3" type="ORF">I41_55900</name>
</gene>
<dbReference type="OrthoDB" id="9814716at2"/>
<dbReference type="Gene3D" id="1.20.120.160">
    <property type="entry name" value="HPT domain"/>
    <property type="match status" value="1"/>
</dbReference>
<dbReference type="SMART" id="SM00073">
    <property type="entry name" value="HPT"/>
    <property type="match status" value="1"/>
</dbReference>
<proteinExistence type="predicted"/>
<keyword evidence="1" id="KW-0597">Phosphoprotein</keyword>
<keyword evidence="3" id="KW-0614">Plasmid</keyword>
<dbReference type="GO" id="GO:0000160">
    <property type="term" value="P:phosphorelay signal transduction system"/>
    <property type="evidence" value="ECO:0007669"/>
    <property type="project" value="InterPro"/>
</dbReference>
<dbReference type="EMBL" id="CP036340">
    <property type="protein sequence ID" value="QDT76340.1"/>
    <property type="molecule type" value="Genomic_DNA"/>
</dbReference>
<dbReference type="SUPFAM" id="SSF47226">
    <property type="entry name" value="Histidine-containing phosphotransfer domain, HPT domain"/>
    <property type="match status" value="1"/>
</dbReference>
<dbReference type="PROSITE" id="PS50894">
    <property type="entry name" value="HPT"/>
    <property type="match status" value="1"/>
</dbReference>
<geneLocation type="plasmid" evidence="4">
    <name>pi41_1</name>
</geneLocation>
<evidence type="ECO:0000313" key="4">
    <source>
        <dbReference type="Proteomes" id="UP000317909"/>
    </source>
</evidence>
<reference evidence="3 4" key="1">
    <citation type="submission" date="2019-02" db="EMBL/GenBank/DDBJ databases">
        <title>Deep-cultivation of Planctomycetes and their phenomic and genomic characterization uncovers novel biology.</title>
        <authorList>
            <person name="Wiegand S."/>
            <person name="Jogler M."/>
            <person name="Boedeker C."/>
            <person name="Pinto D."/>
            <person name="Vollmers J."/>
            <person name="Rivas-Marin E."/>
            <person name="Kohn T."/>
            <person name="Peeters S.H."/>
            <person name="Heuer A."/>
            <person name="Rast P."/>
            <person name="Oberbeckmann S."/>
            <person name="Bunk B."/>
            <person name="Jeske O."/>
            <person name="Meyerdierks A."/>
            <person name="Storesund J.E."/>
            <person name="Kallscheuer N."/>
            <person name="Luecker S."/>
            <person name="Lage O.M."/>
            <person name="Pohl T."/>
            <person name="Merkel B.J."/>
            <person name="Hornburger P."/>
            <person name="Mueller R.-W."/>
            <person name="Bruemmer F."/>
            <person name="Labrenz M."/>
            <person name="Spormann A.M."/>
            <person name="Op den Camp H."/>
            <person name="Overmann J."/>
            <person name="Amann R."/>
            <person name="Jetten M.S.M."/>
            <person name="Mascher T."/>
            <person name="Medema M.H."/>
            <person name="Devos D.P."/>
            <person name="Kaster A.-K."/>
            <person name="Ovreas L."/>
            <person name="Rohde M."/>
            <person name="Galperin M.Y."/>
            <person name="Jogler C."/>
        </authorList>
    </citation>
    <scope>NUCLEOTIDE SEQUENCE [LARGE SCALE GENOMIC DNA]</scope>
    <source>
        <strain evidence="3 4">I41</strain>
        <plasmid evidence="4">pi41_1</plasmid>
    </source>
</reference>
<protein>
    <submittedName>
        <fullName evidence="3">Hpt domain protein</fullName>
    </submittedName>
</protein>
<accession>A0A517U6X9</accession>
<sequence>MRVKTSWRVLGYKEAPKANVAAARTFRLKGRVMSVEKSINDTFPSPRHSAYMNTFSELEDLINQYLSDMPARIERLSRTFVDGDWELLNRSVHQLKGSAGSYGFPAISVAADRLETLLADRRNSPEVAAALADLIAICKQARSVREATVPEADKR</sequence>
<dbReference type="Proteomes" id="UP000317909">
    <property type="component" value="Plasmid pI41_1"/>
</dbReference>
<feature type="modified residue" description="Phosphohistidine" evidence="1">
    <location>
        <position position="93"/>
    </location>
</feature>
<feature type="domain" description="HPt" evidence="2">
    <location>
        <begin position="54"/>
        <end position="152"/>
    </location>
</feature>
<dbReference type="InterPro" id="IPR036641">
    <property type="entry name" value="HPT_dom_sf"/>
</dbReference>